<organism evidence="1 2">
    <name type="scientific">Microbispora maris</name>
    <dbReference type="NCBI Taxonomy" id="3144104"/>
    <lineage>
        <taxon>Bacteria</taxon>
        <taxon>Bacillati</taxon>
        <taxon>Actinomycetota</taxon>
        <taxon>Actinomycetes</taxon>
        <taxon>Streptosporangiales</taxon>
        <taxon>Streptosporangiaceae</taxon>
        <taxon>Microbispora</taxon>
    </lineage>
</organism>
<dbReference type="EMBL" id="JBDJAW010000020">
    <property type="protein sequence ID" value="MEN3538098.1"/>
    <property type="molecule type" value="Genomic_DNA"/>
</dbReference>
<name>A0ABV0AU44_9ACTN</name>
<protein>
    <recommendedName>
        <fullName evidence="3">HNH endonuclease</fullName>
    </recommendedName>
</protein>
<gene>
    <name evidence="1" type="ORF">AAH991_23485</name>
</gene>
<keyword evidence="2" id="KW-1185">Reference proteome</keyword>
<comment type="caution">
    <text evidence="1">The sequence shown here is derived from an EMBL/GenBank/DDBJ whole genome shotgun (WGS) entry which is preliminary data.</text>
</comment>
<dbReference type="Gene3D" id="1.10.30.50">
    <property type="match status" value="1"/>
</dbReference>
<reference evidence="1 2" key="1">
    <citation type="submission" date="2024-05" db="EMBL/GenBank/DDBJ databases">
        <title>Microbispora sp.ZYX-F-249.</title>
        <authorList>
            <person name="Xie H."/>
        </authorList>
    </citation>
    <scope>NUCLEOTIDE SEQUENCE [LARGE SCALE GENOMIC DNA]</scope>
    <source>
        <strain evidence="1 2">ZYX-F-249</strain>
    </source>
</reference>
<dbReference type="RefSeq" id="WP_346228049.1">
    <property type="nucleotide sequence ID" value="NZ_JBDJAW010000020.1"/>
</dbReference>
<dbReference type="InterPro" id="IPR003615">
    <property type="entry name" value="HNH_nuc"/>
</dbReference>
<dbReference type="CDD" id="cd00085">
    <property type="entry name" value="HNHc"/>
    <property type="match status" value="1"/>
</dbReference>
<evidence type="ECO:0000313" key="2">
    <source>
        <dbReference type="Proteomes" id="UP001447516"/>
    </source>
</evidence>
<proteinExistence type="predicted"/>
<sequence length="328" mass="36250">MDFFEYEPSARTSWRLAILMGANDRTYKFALGTALLEAAADGRTEIPLRELAAPYAMGLVERMGAAPQAKPKTVRNPTDYLAVAEAEAAESLRLGSPTEKLLAATLKSMPEMVMRKFHNLRGAGQVPHRFYEVTGPSRERVVRLSEDLRAVAASEQTASLRDELDARWSIVETSFAAGVGRSLIEEGIMVDPDTLRITDRLRRRSVTGVIEAVIGFQHGRCLICAEPLTPGTDEIAVDHVFPFSAMHRYRLAIDLDAIWNLAPAHAACNLGKSSRPPNDAELNGLARRNEAIMGSPHPLRRTLELTLGPYARRGGWRAFIQDVYQELS</sequence>
<evidence type="ECO:0000313" key="1">
    <source>
        <dbReference type="EMBL" id="MEN3538098.1"/>
    </source>
</evidence>
<dbReference type="Proteomes" id="UP001447516">
    <property type="component" value="Unassembled WGS sequence"/>
</dbReference>
<evidence type="ECO:0008006" key="3">
    <source>
        <dbReference type="Google" id="ProtNLM"/>
    </source>
</evidence>
<accession>A0ABV0AU44</accession>